<evidence type="ECO:0000313" key="5">
    <source>
        <dbReference type="Proteomes" id="UP000773614"/>
    </source>
</evidence>
<dbReference type="AlphaFoldDB" id="A0A964T7N3"/>
<name>A0A964T7N3_9HYPH</name>
<protein>
    <submittedName>
        <fullName evidence="4">GNAT family N-acetyltransferase</fullName>
    </submittedName>
</protein>
<dbReference type="GO" id="GO:0016747">
    <property type="term" value="F:acyltransferase activity, transferring groups other than amino-acyl groups"/>
    <property type="evidence" value="ECO:0007669"/>
    <property type="project" value="InterPro"/>
</dbReference>
<dbReference type="PANTHER" id="PTHR43877">
    <property type="entry name" value="AMINOALKYLPHOSPHONATE N-ACETYLTRANSFERASE-RELATED-RELATED"/>
    <property type="match status" value="1"/>
</dbReference>
<dbReference type="PROSITE" id="PS51186">
    <property type="entry name" value="GNAT"/>
    <property type="match status" value="1"/>
</dbReference>
<evidence type="ECO:0000259" key="3">
    <source>
        <dbReference type="PROSITE" id="PS51186"/>
    </source>
</evidence>
<sequence>MNPLWARADVVIFAKANVKRRHGSAPGGGGSDRLSILAKSQAAEIQIGPAALEDVPRVIEIDAKITGEAKAEFWYSFFSGQGSNPKRSFLVARDEGRVVGYIIGTVRAWEFGSPPSGWIHAVGVDPTARKAGVGTKLFNEMVEFLRGAGANTIRTMLHIDDHLLMSFFRTHGMAAGPFVELEMSAEQT</sequence>
<evidence type="ECO:0000313" key="4">
    <source>
        <dbReference type="EMBL" id="MYZ49965.1"/>
    </source>
</evidence>
<evidence type="ECO:0000256" key="1">
    <source>
        <dbReference type="ARBA" id="ARBA00022679"/>
    </source>
</evidence>
<reference evidence="4" key="1">
    <citation type="submission" date="2019-03" db="EMBL/GenBank/DDBJ databases">
        <title>Afifella sp. nov., isolated from activated sludge.</title>
        <authorList>
            <person name="Li Q."/>
            <person name="Liu Y."/>
        </authorList>
    </citation>
    <scope>NUCLEOTIDE SEQUENCE</scope>
    <source>
        <strain evidence="4">L72</strain>
    </source>
</reference>
<dbReference type="Gene3D" id="3.40.630.30">
    <property type="match status" value="1"/>
</dbReference>
<feature type="domain" description="N-acetyltransferase" evidence="3">
    <location>
        <begin position="45"/>
        <end position="188"/>
    </location>
</feature>
<organism evidence="4 5">
    <name type="scientific">Propylenella binzhouense</name>
    <dbReference type="NCBI Taxonomy" id="2555902"/>
    <lineage>
        <taxon>Bacteria</taxon>
        <taxon>Pseudomonadati</taxon>
        <taxon>Pseudomonadota</taxon>
        <taxon>Alphaproteobacteria</taxon>
        <taxon>Hyphomicrobiales</taxon>
        <taxon>Propylenellaceae</taxon>
        <taxon>Propylenella</taxon>
    </lineage>
</organism>
<dbReference type="Pfam" id="PF00583">
    <property type="entry name" value="Acetyltransf_1"/>
    <property type="match status" value="1"/>
</dbReference>
<keyword evidence="5" id="KW-1185">Reference proteome</keyword>
<dbReference type="SUPFAM" id="SSF55729">
    <property type="entry name" value="Acyl-CoA N-acyltransferases (Nat)"/>
    <property type="match status" value="1"/>
</dbReference>
<dbReference type="InterPro" id="IPR000182">
    <property type="entry name" value="GNAT_dom"/>
</dbReference>
<dbReference type="InterPro" id="IPR050832">
    <property type="entry name" value="Bact_Acetyltransf"/>
</dbReference>
<comment type="caution">
    <text evidence="4">The sequence shown here is derived from an EMBL/GenBank/DDBJ whole genome shotgun (WGS) entry which is preliminary data.</text>
</comment>
<dbReference type="EMBL" id="SPKJ01000109">
    <property type="protein sequence ID" value="MYZ49965.1"/>
    <property type="molecule type" value="Genomic_DNA"/>
</dbReference>
<keyword evidence="2" id="KW-0012">Acyltransferase</keyword>
<dbReference type="Proteomes" id="UP000773614">
    <property type="component" value="Unassembled WGS sequence"/>
</dbReference>
<keyword evidence="1" id="KW-0808">Transferase</keyword>
<dbReference type="InterPro" id="IPR016181">
    <property type="entry name" value="Acyl_CoA_acyltransferase"/>
</dbReference>
<dbReference type="CDD" id="cd04301">
    <property type="entry name" value="NAT_SF"/>
    <property type="match status" value="1"/>
</dbReference>
<accession>A0A964T7N3</accession>
<gene>
    <name evidence="4" type="ORF">E4O86_19850</name>
</gene>
<evidence type="ECO:0000256" key="2">
    <source>
        <dbReference type="ARBA" id="ARBA00023315"/>
    </source>
</evidence>
<proteinExistence type="predicted"/>